<sequence>MHYLAIVLTIYFFSGIVSAYFNHWLVMERKSIIEKFHRLRLKAFQNNFGILIEFNPDVYRIGFDADEARKIVSDEKVKNYLSDEGFNGLVATAIFLCGFINILWLRSDYKYFNKLRESYQQAESLVEERIGPV</sequence>
<dbReference type="Proteomes" id="UP000033977">
    <property type="component" value="Unassembled WGS sequence"/>
</dbReference>
<protein>
    <submittedName>
        <fullName evidence="2">Uncharacterized protein</fullName>
    </submittedName>
</protein>
<name>A0A0G1IFD8_9BACT</name>
<evidence type="ECO:0000313" key="2">
    <source>
        <dbReference type="EMBL" id="KKT57538.1"/>
    </source>
</evidence>
<dbReference type="AlphaFoldDB" id="A0A0G1IFD8"/>
<evidence type="ECO:0000313" key="3">
    <source>
        <dbReference type="Proteomes" id="UP000033977"/>
    </source>
</evidence>
<accession>A0A0G1IFD8</accession>
<keyword evidence="1" id="KW-1133">Transmembrane helix</keyword>
<reference evidence="2 3" key="1">
    <citation type="journal article" date="2015" name="Nature">
        <title>rRNA introns, odd ribosomes, and small enigmatic genomes across a large radiation of phyla.</title>
        <authorList>
            <person name="Brown C.T."/>
            <person name="Hug L.A."/>
            <person name="Thomas B.C."/>
            <person name="Sharon I."/>
            <person name="Castelle C.J."/>
            <person name="Singh A."/>
            <person name="Wilkins M.J."/>
            <person name="Williams K.H."/>
            <person name="Banfield J.F."/>
        </authorList>
    </citation>
    <scope>NUCLEOTIDE SEQUENCE [LARGE SCALE GENOMIC DNA]</scope>
</reference>
<feature type="transmembrane region" description="Helical" evidence="1">
    <location>
        <begin position="86"/>
        <end position="105"/>
    </location>
</feature>
<gene>
    <name evidence="2" type="ORF">UW49_C0003G0017</name>
</gene>
<proteinExistence type="predicted"/>
<keyword evidence="1" id="KW-0812">Transmembrane</keyword>
<keyword evidence="1" id="KW-0472">Membrane</keyword>
<evidence type="ECO:0000256" key="1">
    <source>
        <dbReference type="SAM" id="Phobius"/>
    </source>
</evidence>
<comment type="caution">
    <text evidence="2">The sequence shown here is derived from an EMBL/GenBank/DDBJ whole genome shotgun (WGS) entry which is preliminary data.</text>
</comment>
<dbReference type="EMBL" id="LCIN01000003">
    <property type="protein sequence ID" value="KKT57538.1"/>
    <property type="molecule type" value="Genomic_DNA"/>
</dbReference>
<organism evidence="2 3">
    <name type="scientific">Candidatus Giovannonibacteria bacterium GW2011_GWB1_44_23</name>
    <dbReference type="NCBI Taxonomy" id="1618652"/>
    <lineage>
        <taxon>Bacteria</taxon>
        <taxon>Candidatus Giovannoniibacteriota</taxon>
    </lineage>
</organism>